<dbReference type="RefSeq" id="WP_269428335.1">
    <property type="nucleotide sequence ID" value="NZ_JAPWGM010000005.1"/>
</dbReference>
<dbReference type="Pfam" id="PF19630">
    <property type="entry name" value="DUF6134"/>
    <property type="match status" value="1"/>
</dbReference>
<organism evidence="1 2">
    <name type="scientific">Pedobacter punctiformis</name>
    <dbReference type="NCBI Taxonomy" id="3004097"/>
    <lineage>
        <taxon>Bacteria</taxon>
        <taxon>Pseudomonadati</taxon>
        <taxon>Bacteroidota</taxon>
        <taxon>Sphingobacteriia</taxon>
        <taxon>Sphingobacteriales</taxon>
        <taxon>Sphingobacteriaceae</taxon>
        <taxon>Pedobacter</taxon>
    </lineage>
</organism>
<reference evidence="1" key="1">
    <citation type="submission" date="2022-12" db="EMBL/GenBank/DDBJ databases">
        <title>Genome sequence of HCMS5-2.</title>
        <authorList>
            <person name="Woo H."/>
        </authorList>
    </citation>
    <scope>NUCLEOTIDE SEQUENCE</scope>
    <source>
        <strain evidence="1">HCMS5-2</strain>
    </source>
</reference>
<evidence type="ECO:0000313" key="1">
    <source>
        <dbReference type="EMBL" id="MCZ4245279.1"/>
    </source>
</evidence>
<proteinExistence type="predicted"/>
<comment type="caution">
    <text evidence="1">The sequence shown here is derived from an EMBL/GenBank/DDBJ whole genome shotgun (WGS) entry which is preliminary data.</text>
</comment>
<dbReference type="InterPro" id="IPR045767">
    <property type="entry name" value="DUF6134"/>
</dbReference>
<name>A0ABT4LEL1_9SPHI</name>
<gene>
    <name evidence="1" type="ORF">O0955_14810</name>
</gene>
<sequence>MIPALIIWLCKKYIAPRIQKRNLLQKASALKVQALAFIFMAATTQLFAQQQNSKYNIKRNGEVIGQMHFSQKDDGTNTFLKITSKVNTRFVFKIDVETEDVAHFKNGRLISSGVNRVVNGDPKEFKKTSLQNEVYQVQAGKKISIIKQPIVYSMMLLYSSEPVNITEVYSDNFQCFVPVQKKGNHQYRITLPDGNYNDYQFENGICRTVTVNHSLYTIKMERV</sequence>
<accession>A0ABT4LEL1</accession>
<dbReference type="EMBL" id="JAPWGM010000005">
    <property type="protein sequence ID" value="MCZ4245279.1"/>
    <property type="molecule type" value="Genomic_DNA"/>
</dbReference>
<keyword evidence="2" id="KW-1185">Reference proteome</keyword>
<protein>
    <submittedName>
        <fullName evidence="1">Uncharacterized protein</fullName>
    </submittedName>
</protein>
<dbReference type="Proteomes" id="UP001144347">
    <property type="component" value="Unassembled WGS sequence"/>
</dbReference>
<evidence type="ECO:0000313" key="2">
    <source>
        <dbReference type="Proteomes" id="UP001144347"/>
    </source>
</evidence>